<dbReference type="Pfam" id="PF03413">
    <property type="entry name" value="PepSY"/>
    <property type="match status" value="1"/>
</dbReference>
<dbReference type="InterPro" id="IPR025711">
    <property type="entry name" value="PepSY"/>
</dbReference>
<reference evidence="3 4" key="1">
    <citation type="submission" date="2013-09" db="EMBL/GenBank/DDBJ databases">
        <title>Genome sequencing of Arenimonas composti.</title>
        <authorList>
            <person name="Chen F."/>
            <person name="Wang G."/>
        </authorList>
    </citation>
    <scope>NUCLEOTIDE SEQUENCE [LARGE SCALE GENOMIC DNA]</scope>
    <source>
        <strain evidence="3 4">TR7-09</strain>
    </source>
</reference>
<evidence type="ECO:0000256" key="1">
    <source>
        <dbReference type="SAM" id="SignalP"/>
    </source>
</evidence>
<proteinExistence type="predicted"/>
<feature type="chain" id="PRO_5001871519" description="PepSY domain-containing protein" evidence="1">
    <location>
        <begin position="25"/>
        <end position="103"/>
    </location>
</feature>
<feature type="signal peptide" evidence="1">
    <location>
        <begin position="1"/>
        <end position="24"/>
    </location>
</feature>
<dbReference type="eggNOG" id="COG3212">
    <property type="taxonomic scope" value="Bacteria"/>
</dbReference>
<dbReference type="Gene3D" id="3.10.450.40">
    <property type="match status" value="1"/>
</dbReference>
<sequence length="103" mass="11366">MRTPILPTLAAVVFLGLAIAPARAGDDDHIAARAALQRGEILPLARILEQVQRREPGDVIEIELEREDEGWEYDVKVLTPSGVVRKLTLDARTGEVLKVKDDD</sequence>
<evidence type="ECO:0000313" key="3">
    <source>
        <dbReference type="EMBL" id="KFN49449.1"/>
    </source>
</evidence>
<dbReference type="AlphaFoldDB" id="A0A091BF93"/>
<keyword evidence="1" id="KW-0732">Signal</keyword>
<comment type="caution">
    <text evidence="3">The sequence shown here is derived from an EMBL/GenBank/DDBJ whole genome shotgun (WGS) entry which is preliminary data.</text>
</comment>
<keyword evidence="4" id="KW-1185">Reference proteome</keyword>
<organism evidence="3 4">
    <name type="scientific">Arenimonas composti TR7-09 = DSM 18010</name>
    <dbReference type="NCBI Taxonomy" id="1121013"/>
    <lineage>
        <taxon>Bacteria</taxon>
        <taxon>Pseudomonadati</taxon>
        <taxon>Pseudomonadota</taxon>
        <taxon>Gammaproteobacteria</taxon>
        <taxon>Lysobacterales</taxon>
        <taxon>Lysobacteraceae</taxon>
        <taxon>Arenimonas</taxon>
    </lineage>
</organism>
<dbReference type="EMBL" id="AWXU01000035">
    <property type="protein sequence ID" value="KFN49449.1"/>
    <property type="molecule type" value="Genomic_DNA"/>
</dbReference>
<evidence type="ECO:0000259" key="2">
    <source>
        <dbReference type="Pfam" id="PF03413"/>
    </source>
</evidence>
<dbReference type="Proteomes" id="UP000029391">
    <property type="component" value="Unassembled WGS sequence"/>
</dbReference>
<dbReference type="RefSeq" id="WP_051239511.1">
    <property type="nucleotide sequence ID" value="NZ_AUFF01000002.1"/>
</dbReference>
<dbReference type="OrthoDB" id="5770914at2"/>
<accession>A0A091BF93</accession>
<protein>
    <recommendedName>
        <fullName evidence="2">PepSY domain-containing protein</fullName>
    </recommendedName>
</protein>
<evidence type="ECO:0000313" key="4">
    <source>
        <dbReference type="Proteomes" id="UP000029391"/>
    </source>
</evidence>
<gene>
    <name evidence="3" type="ORF">P873_10780</name>
</gene>
<feature type="domain" description="PepSY" evidence="2">
    <location>
        <begin position="42"/>
        <end position="99"/>
    </location>
</feature>
<name>A0A091BF93_9GAMM</name>
<dbReference type="STRING" id="1121013.GCA_000426365_00967"/>